<protein>
    <submittedName>
        <fullName evidence="2">Uncharacterized protein</fullName>
    </submittedName>
</protein>
<sequence length="50" mass="5439">MSGQLRTELRDLSEVGAELDESRLEGITGGMQDPMASRTRSGAGYDDYLC</sequence>
<evidence type="ECO:0000256" key="1">
    <source>
        <dbReference type="SAM" id="MobiDB-lite"/>
    </source>
</evidence>
<accession>A0ABZ1T4S0</accession>
<reference evidence="2" key="1">
    <citation type="submission" date="2022-10" db="EMBL/GenBank/DDBJ databases">
        <title>The complete genomes of actinobacterial strains from the NBC collection.</title>
        <authorList>
            <person name="Joergensen T.S."/>
            <person name="Alvarez Arevalo M."/>
            <person name="Sterndorff E.B."/>
            <person name="Faurdal D."/>
            <person name="Vuksanovic O."/>
            <person name="Mourched A.-S."/>
            <person name="Charusanti P."/>
            <person name="Shaw S."/>
            <person name="Blin K."/>
            <person name="Weber T."/>
        </authorList>
    </citation>
    <scope>NUCLEOTIDE SEQUENCE</scope>
    <source>
        <strain evidence="2">NBC_00254</strain>
    </source>
</reference>
<organism evidence="2 3">
    <name type="scientific">Microbispora hainanensis</name>
    <dbReference type="NCBI Taxonomy" id="568844"/>
    <lineage>
        <taxon>Bacteria</taxon>
        <taxon>Bacillati</taxon>
        <taxon>Actinomycetota</taxon>
        <taxon>Actinomycetes</taxon>
        <taxon>Streptosporangiales</taxon>
        <taxon>Streptosporangiaceae</taxon>
        <taxon>Microbispora</taxon>
    </lineage>
</organism>
<proteinExistence type="predicted"/>
<dbReference type="Proteomes" id="UP001432011">
    <property type="component" value="Chromosome"/>
</dbReference>
<evidence type="ECO:0000313" key="3">
    <source>
        <dbReference type="Proteomes" id="UP001432011"/>
    </source>
</evidence>
<keyword evidence="3" id="KW-1185">Reference proteome</keyword>
<dbReference type="EMBL" id="CP108085">
    <property type="protein sequence ID" value="WUP78815.1"/>
    <property type="molecule type" value="Genomic_DNA"/>
</dbReference>
<feature type="region of interest" description="Disordered" evidence="1">
    <location>
        <begin position="1"/>
        <end position="50"/>
    </location>
</feature>
<dbReference type="RefSeq" id="WP_187280756.1">
    <property type="nucleotide sequence ID" value="NZ_CP108085.1"/>
</dbReference>
<evidence type="ECO:0000313" key="2">
    <source>
        <dbReference type="EMBL" id="WUP78815.1"/>
    </source>
</evidence>
<gene>
    <name evidence="2" type="ORF">OG913_18060</name>
</gene>
<name>A0ABZ1T4S0_9ACTN</name>